<dbReference type="Proteomes" id="UP000633263">
    <property type="component" value="Unassembled WGS sequence"/>
</dbReference>
<dbReference type="CDD" id="cd01040">
    <property type="entry name" value="Mb-like"/>
    <property type="match status" value="1"/>
</dbReference>
<comment type="similarity">
    <text evidence="1">Belongs to the globin family.</text>
</comment>
<feature type="domain" description="Globin" evidence="2">
    <location>
        <begin position="23"/>
        <end position="121"/>
    </location>
</feature>
<keyword evidence="1" id="KW-0349">Heme</keyword>
<name>A0ABQ2CSH3_9GAMM</name>
<dbReference type="InterPro" id="IPR009050">
    <property type="entry name" value="Globin-like_sf"/>
</dbReference>
<organism evidence="3 4">
    <name type="scientific">Halopseudomonas pertucinogena</name>
    <dbReference type="NCBI Taxonomy" id="86175"/>
    <lineage>
        <taxon>Bacteria</taxon>
        <taxon>Pseudomonadati</taxon>
        <taxon>Pseudomonadota</taxon>
        <taxon>Gammaproteobacteria</taxon>
        <taxon>Pseudomonadales</taxon>
        <taxon>Pseudomonadaceae</taxon>
        <taxon>Halopseudomonas</taxon>
    </lineage>
</organism>
<dbReference type="SUPFAM" id="SSF46458">
    <property type="entry name" value="Globin-like"/>
    <property type="match status" value="1"/>
</dbReference>
<evidence type="ECO:0000256" key="1">
    <source>
        <dbReference type="RuleBase" id="RU000356"/>
    </source>
</evidence>
<keyword evidence="1" id="KW-0408">Iron</keyword>
<proteinExistence type="inferred from homology"/>
<accession>A0ABQ2CSH3</accession>
<evidence type="ECO:0000259" key="2">
    <source>
        <dbReference type="Pfam" id="PF00042"/>
    </source>
</evidence>
<dbReference type="Gene3D" id="1.10.490.10">
    <property type="entry name" value="Globins"/>
    <property type="match status" value="1"/>
</dbReference>
<gene>
    <name evidence="3" type="ORF">GCM10009083_22540</name>
</gene>
<dbReference type="InterPro" id="IPR000971">
    <property type="entry name" value="Globin"/>
</dbReference>
<evidence type="ECO:0000313" key="3">
    <source>
        <dbReference type="EMBL" id="GGJ05199.1"/>
    </source>
</evidence>
<keyword evidence="1" id="KW-0561">Oxygen transport</keyword>
<dbReference type="InterPro" id="IPR044399">
    <property type="entry name" value="Mb-like_M"/>
</dbReference>
<dbReference type="Pfam" id="PF00042">
    <property type="entry name" value="Globin"/>
    <property type="match status" value="1"/>
</dbReference>
<dbReference type="EMBL" id="BMNN01000005">
    <property type="protein sequence ID" value="GGJ05199.1"/>
    <property type="molecule type" value="Genomic_DNA"/>
</dbReference>
<keyword evidence="1" id="KW-0479">Metal-binding</keyword>
<dbReference type="RefSeq" id="WP_188636759.1">
    <property type="nucleotide sequence ID" value="NZ_BMNN01000005.1"/>
</dbReference>
<evidence type="ECO:0000313" key="4">
    <source>
        <dbReference type="Proteomes" id="UP000633263"/>
    </source>
</evidence>
<keyword evidence="4" id="KW-1185">Reference proteome</keyword>
<dbReference type="InterPro" id="IPR012292">
    <property type="entry name" value="Globin/Proto"/>
</dbReference>
<protein>
    <submittedName>
        <fullName evidence="3">Globin</fullName>
    </submittedName>
</protein>
<sequence>MTDEDLVFQSYGRCCRSSSFFEDFYASFLTSSPEVAAKFAGTDMTAQKHLLRAGILNLVLYARGLPPTKLKALAESHSREKLDIQPHLYDYWLDALLLTIRKHDGETDQAGLEAWRRVLGKGIEVIKAGY</sequence>
<keyword evidence="1" id="KW-0813">Transport</keyword>
<comment type="caution">
    <text evidence="3">The sequence shown here is derived from an EMBL/GenBank/DDBJ whole genome shotgun (WGS) entry which is preliminary data.</text>
</comment>
<reference evidence="4" key="1">
    <citation type="journal article" date="2019" name="Int. J. Syst. Evol. Microbiol.">
        <title>The Global Catalogue of Microorganisms (GCM) 10K type strain sequencing project: providing services to taxonomists for standard genome sequencing and annotation.</title>
        <authorList>
            <consortium name="The Broad Institute Genomics Platform"/>
            <consortium name="The Broad Institute Genome Sequencing Center for Infectious Disease"/>
            <person name="Wu L."/>
            <person name="Ma J."/>
        </authorList>
    </citation>
    <scope>NUCLEOTIDE SEQUENCE [LARGE SCALE GENOMIC DNA]</scope>
    <source>
        <strain evidence="4">JCM 11590</strain>
    </source>
</reference>